<feature type="transmembrane region" description="Helical" evidence="1">
    <location>
        <begin position="56"/>
        <end position="78"/>
    </location>
</feature>
<feature type="transmembrane region" description="Helical" evidence="1">
    <location>
        <begin position="200"/>
        <end position="219"/>
    </location>
</feature>
<keyword evidence="1" id="KW-0472">Membrane</keyword>
<dbReference type="RefSeq" id="WP_249279400.1">
    <property type="nucleotide sequence ID" value="NZ_JACRSS010000001.1"/>
</dbReference>
<keyword evidence="1" id="KW-0812">Transmembrane</keyword>
<comment type="caution">
    <text evidence="2">The sequence shown here is derived from an EMBL/GenBank/DDBJ whole genome shotgun (WGS) entry which is preliminary data.</text>
</comment>
<dbReference type="Pfam" id="PF04018">
    <property type="entry name" value="VCA0040-like"/>
    <property type="match status" value="1"/>
</dbReference>
<dbReference type="InterPro" id="IPR007163">
    <property type="entry name" value="VCA0040-like"/>
</dbReference>
<evidence type="ECO:0000313" key="2">
    <source>
        <dbReference type="EMBL" id="MBC8537493.1"/>
    </source>
</evidence>
<dbReference type="AlphaFoldDB" id="A0A926DG22"/>
<protein>
    <submittedName>
        <fullName evidence="2">DUF368 domain-containing protein</fullName>
    </submittedName>
</protein>
<feature type="transmembrane region" description="Helical" evidence="1">
    <location>
        <begin position="255"/>
        <end position="272"/>
    </location>
</feature>
<feature type="transmembrane region" description="Helical" evidence="1">
    <location>
        <begin position="120"/>
        <end position="140"/>
    </location>
</feature>
<dbReference type="EMBL" id="JACRSS010000001">
    <property type="protein sequence ID" value="MBC8537493.1"/>
    <property type="molecule type" value="Genomic_DNA"/>
</dbReference>
<feature type="transmembrane region" description="Helical" evidence="1">
    <location>
        <begin position="17"/>
        <end position="44"/>
    </location>
</feature>
<organism evidence="2 3">
    <name type="scientific">Guopingia tenuis</name>
    <dbReference type="NCBI Taxonomy" id="2763656"/>
    <lineage>
        <taxon>Bacteria</taxon>
        <taxon>Bacillati</taxon>
        <taxon>Bacillota</taxon>
        <taxon>Clostridia</taxon>
        <taxon>Christensenellales</taxon>
        <taxon>Christensenellaceae</taxon>
        <taxon>Guopingia</taxon>
    </lineage>
</organism>
<keyword evidence="3" id="KW-1185">Reference proteome</keyword>
<evidence type="ECO:0000256" key="1">
    <source>
        <dbReference type="SAM" id="Phobius"/>
    </source>
</evidence>
<evidence type="ECO:0000313" key="3">
    <source>
        <dbReference type="Proteomes" id="UP000617951"/>
    </source>
</evidence>
<dbReference type="PANTHER" id="PTHR37308">
    <property type="entry name" value="INTEGRAL MEMBRANE PROTEIN"/>
    <property type="match status" value="1"/>
</dbReference>
<name>A0A926DG22_9FIRM</name>
<feature type="transmembrane region" description="Helical" evidence="1">
    <location>
        <begin position="90"/>
        <end position="108"/>
    </location>
</feature>
<reference evidence="2" key="1">
    <citation type="submission" date="2020-08" db="EMBL/GenBank/DDBJ databases">
        <title>Genome public.</title>
        <authorList>
            <person name="Liu C."/>
            <person name="Sun Q."/>
        </authorList>
    </citation>
    <scope>NUCLEOTIDE SEQUENCE</scope>
    <source>
        <strain evidence="2">NSJ-63</strain>
    </source>
</reference>
<accession>A0A926DG22</accession>
<gene>
    <name evidence="2" type="ORF">H8693_00910</name>
</gene>
<dbReference type="Proteomes" id="UP000617951">
    <property type="component" value="Unassembled WGS sequence"/>
</dbReference>
<keyword evidence="1" id="KW-1133">Transmembrane helix</keyword>
<feature type="transmembrane region" description="Helical" evidence="1">
    <location>
        <begin position="231"/>
        <end position="249"/>
    </location>
</feature>
<dbReference type="PANTHER" id="PTHR37308:SF1">
    <property type="entry name" value="POLYPRENYL-PHOSPHATE TRANSPORTER"/>
    <property type="match status" value="1"/>
</dbReference>
<feature type="transmembrane region" description="Helical" evidence="1">
    <location>
        <begin position="152"/>
        <end position="171"/>
    </location>
</feature>
<proteinExistence type="predicted"/>
<sequence length="293" mass="31936">MENRKLWRKAVTGLKNIFAGIVIGISNVIPGVSGGTMAVVLNVYDEILDAVSIKRFVKHLFFIITLGIGMLAGIYGFSNIIEYLFENYPMQTNFAFLGLILGSIPMIFKRSLKEKFQPVNLIPFIAGLGIMVVLFLFGNQEGGQTVMTQMDVGTFLLMILAGAVAAFAMVLPGISGSMIMVIMGTYTTVISAVSNLNFLFLLPVAIGVVIGIVVCIKMVKYLMKRFYQGTYFAILGLVLGSVLSLWPGFTFDMQGLVSILLMLTAAVIAYLFSRSEKDENDETDGDVPEGAEE</sequence>